<proteinExistence type="predicted"/>
<dbReference type="AlphaFoldDB" id="A0A6L6IZE2"/>
<dbReference type="Proteomes" id="UP000478740">
    <property type="component" value="Unassembled WGS sequence"/>
</dbReference>
<sequence>MIAAMQRAFRHYVNVHSRRDQIASLEALSDQQLAAMGLTRDRIVQHVFRDRLI</sequence>
<reference evidence="1 2" key="1">
    <citation type="submission" date="2019-11" db="EMBL/GenBank/DDBJ databases">
        <authorList>
            <person name="Dong K."/>
        </authorList>
    </citation>
    <scope>NUCLEOTIDE SEQUENCE [LARGE SCALE GENOMIC DNA]</scope>
    <source>
        <strain evidence="1 2">DK608</strain>
    </source>
</reference>
<name>A0A6L6IZE2_9RHOB</name>
<organism evidence="1 2">
    <name type="scientific">Paracoccus shanxieyensis</name>
    <dbReference type="NCBI Taxonomy" id="2675752"/>
    <lineage>
        <taxon>Bacteria</taxon>
        <taxon>Pseudomonadati</taxon>
        <taxon>Pseudomonadota</taxon>
        <taxon>Alphaproteobacteria</taxon>
        <taxon>Rhodobacterales</taxon>
        <taxon>Paracoccaceae</taxon>
        <taxon>Paracoccus</taxon>
    </lineage>
</organism>
<evidence type="ECO:0000313" key="2">
    <source>
        <dbReference type="Proteomes" id="UP000478740"/>
    </source>
</evidence>
<evidence type="ECO:0000313" key="1">
    <source>
        <dbReference type="EMBL" id="MTH64948.1"/>
    </source>
</evidence>
<keyword evidence="2" id="KW-1185">Reference proteome</keyword>
<dbReference type="EMBL" id="WMII01000010">
    <property type="protein sequence ID" value="MTH64948.1"/>
    <property type="molecule type" value="Genomic_DNA"/>
</dbReference>
<protein>
    <submittedName>
        <fullName evidence="1">DUF1127 domain-containing protein</fullName>
    </submittedName>
</protein>
<accession>A0A6L6IZE2</accession>
<comment type="caution">
    <text evidence="1">The sequence shown here is derived from an EMBL/GenBank/DDBJ whole genome shotgun (WGS) entry which is preliminary data.</text>
</comment>
<gene>
    <name evidence="1" type="ORF">GL284_11795</name>
</gene>